<gene>
    <name evidence="2" type="ORF">Pfra01_002723300</name>
</gene>
<dbReference type="EMBL" id="BSXT01006375">
    <property type="protein sequence ID" value="GMF62433.1"/>
    <property type="molecule type" value="Genomic_DNA"/>
</dbReference>
<accession>A0A9W6YFI6</accession>
<feature type="region of interest" description="Disordered" evidence="1">
    <location>
        <begin position="40"/>
        <end position="68"/>
    </location>
</feature>
<dbReference type="AlphaFoldDB" id="A0A9W6YFI6"/>
<feature type="compositionally biased region" description="Low complexity" evidence="1">
    <location>
        <begin position="53"/>
        <end position="64"/>
    </location>
</feature>
<evidence type="ECO:0000313" key="3">
    <source>
        <dbReference type="Proteomes" id="UP001165121"/>
    </source>
</evidence>
<protein>
    <submittedName>
        <fullName evidence="2">Unnamed protein product</fullName>
    </submittedName>
</protein>
<keyword evidence="3" id="KW-1185">Reference proteome</keyword>
<name>A0A9W6YFI6_9STRA</name>
<organism evidence="2 3">
    <name type="scientific">Phytophthora fragariaefolia</name>
    <dbReference type="NCBI Taxonomy" id="1490495"/>
    <lineage>
        <taxon>Eukaryota</taxon>
        <taxon>Sar</taxon>
        <taxon>Stramenopiles</taxon>
        <taxon>Oomycota</taxon>
        <taxon>Peronosporomycetes</taxon>
        <taxon>Peronosporales</taxon>
        <taxon>Peronosporaceae</taxon>
        <taxon>Phytophthora</taxon>
    </lineage>
</organism>
<reference evidence="2" key="1">
    <citation type="submission" date="2023-04" db="EMBL/GenBank/DDBJ databases">
        <title>Phytophthora fragariaefolia NBRC 109709.</title>
        <authorList>
            <person name="Ichikawa N."/>
            <person name="Sato H."/>
            <person name="Tonouchi N."/>
        </authorList>
    </citation>
    <scope>NUCLEOTIDE SEQUENCE</scope>
    <source>
        <strain evidence="2">NBRC 109709</strain>
    </source>
</reference>
<evidence type="ECO:0000313" key="2">
    <source>
        <dbReference type="EMBL" id="GMF62433.1"/>
    </source>
</evidence>
<comment type="caution">
    <text evidence="2">The sequence shown here is derived from an EMBL/GenBank/DDBJ whole genome shotgun (WGS) entry which is preliminary data.</text>
</comment>
<dbReference type="OrthoDB" id="118177at2759"/>
<dbReference type="Proteomes" id="UP001165121">
    <property type="component" value="Unassembled WGS sequence"/>
</dbReference>
<evidence type="ECO:0000256" key="1">
    <source>
        <dbReference type="SAM" id="MobiDB-lite"/>
    </source>
</evidence>
<proteinExistence type="predicted"/>
<sequence>MAEFALNNATHASTGLTPFFVNNARYPRVPALLAVRSSNPPAVSTLGGGGRAPTPLSVLSSSDPPSDELHQETAAEVHVVEGHALHGVAYEELSAVDVAMPAASTVANFAPKPSPTSIDSATVSELLLHCQAV</sequence>